<evidence type="ECO:0008006" key="4">
    <source>
        <dbReference type="Google" id="ProtNLM"/>
    </source>
</evidence>
<dbReference type="OrthoDB" id="9809583at2"/>
<name>A0A4V2Z2R6_9ACTN</name>
<evidence type="ECO:0000256" key="1">
    <source>
        <dbReference type="SAM" id="MobiDB-lite"/>
    </source>
</evidence>
<organism evidence="2 3">
    <name type="scientific">Jiangella asiatica</name>
    <dbReference type="NCBI Taxonomy" id="2530372"/>
    <lineage>
        <taxon>Bacteria</taxon>
        <taxon>Bacillati</taxon>
        <taxon>Actinomycetota</taxon>
        <taxon>Actinomycetes</taxon>
        <taxon>Jiangellales</taxon>
        <taxon>Jiangellaceae</taxon>
        <taxon>Jiangella</taxon>
    </lineage>
</organism>
<dbReference type="SUPFAM" id="SSF49899">
    <property type="entry name" value="Concanavalin A-like lectins/glucanases"/>
    <property type="match status" value="1"/>
</dbReference>
<keyword evidence="3" id="KW-1185">Reference proteome</keyword>
<proteinExistence type="predicted"/>
<dbReference type="RefSeq" id="WP_131895032.1">
    <property type="nucleotide sequence ID" value="NZ_SMKZ01000016.1"/>
</dbReference>
<evidence type="ECO:0000313" key="3">
    <source>
        <dbReference type="Proteomes" id="UP000294739"/>
    </source>
</evidence>
<sequence length="310" mass="33370">MRTVALVLTGLIGALVAGPGQPDYENEAESWTPAPSCASGLSKVDSASDEFDEPLDGRWRVYDVANGDRSAELAYLPEMVEVSGGVLRLYVRADDPDDGVNGYPAGAVESTFDVIGASPGQASCVEVRTKGFAANVARPGTWDQNVFSAVWLHDRPSRYELNPNPEIDIQEFIQTDQVYSALHTWELDSADDETPTRTDPDRCHTGKPDTSPVGEGIDDCHSASLGLGDLTASQHTYGLRREIAVIDGEAAGLLTVYVDGIATWTRQFPADSPFVTDDRHVILSTQGNPPGDPGPPFPKVALHAWVRTYA</sequence>
<dbReference type="InParanoid" id="A0A4V2Z2R6"/>
<dbReference type="AlphaFoldDB" id="A0A4V2Z2R6"/>
<gene>
    <name evidence="2" type="ORF">E1269_12825</name>
</gene>
<comment type="caution">
    <text evidence="2">The sequence shown here is derived from an EMBL/GenBank/DDBJ whole genome shotgun (WGS) entry which is preliminary data.</text>
</comment>
<dbReference type="EMBL" id="SMKZ01000016">
    <property type="protein sequence ID" value="TDE09858.1"/>
    <property type="molecule type" value="Genomic_DNA"/>
</dbReference>
<evidence type="ECO:0000313" key="2">
    <source>
        <dbReference type="EMBL" id="TDE09858.1"/>
    </source>
</evidence>
<feature type="region of interest" description="Disordered" evidence="1">
    <location>
        <begin position="189"/>
        <end position="215"/>
    </location>
</feature>
<dbReference type="InterPro" id="IPR013320">
    <property type="entry name" value="ConA-like_dom_sf"/>
</dbReference>
<dbReference type="Gene3D" id="2.60.120.200">
    <property type="match status" value="1"/>
</dbReference>
<accession>A0A4V2Z2R6</accession>
<feature type="compositionally biased region" description="Basic and acidic residues" evidence="1">
    <location>
        <begin position="194"/>
        <end position="207"/>
    </location>
</feature>
<reference evidence="2 3" key="1">
    <citation type="submission" date="2019-03" db="EMBL/GenBank/DDBJ databases">
        <title>Draft genome sequences of novel Actinobacteria.</title>
        <authorList>
            <person name="Sahin N."/>
            <person name="Ay H."/>
            <person name="Saygin H."/>
        </authorList>
    </citation>
    <scope>NUCLEOTIDE SEQUENCE [LARGE SCALE GENOMIC DNA]</scope>
    <source>
        <strain evidence="2 3">5K138</strain>
    </source>
</reference>
<protein>
    <recommendedName>
        <fullName evidence="4">Glycosyl hydrolase family protein</fullName>
    </recommendedName>
</protein>
<feature type="region of interest" description="Disordered" evidence="1">
    <location>
        <begin position="22"/>
        <end position="44"/>
    </location>
</feature>
<dbReference type="Proteomes" id="UP000294739">
    <property type="component" value="Unassembled WGS sequence"/>
</dbReference>